<keyword evidence="2" id="KW-1185">Reference proteome</keyword>
<organism evidence="1 2">
    <name type="scientific">Yersinia bercovieri ATCC 43970</name>
    <dbReference type="NCBI Taxonomy" id="349968"/>
    <lineage>
        <taxon>Bacteria</taxon>
        <taxon>Pseudomonadati</taxon>
        <taxon>Pseudomonadota</taxon>
        <taxon>Gammaproteobacteria</taxon>
        <taxon>Enterobacterales</taxon>
        <taxon>Yersiniaceae</taxon>
        <taxon>Yersinia</taxon>
    </lineage>
</organism>
<accession>A0ABM9XV98</accession>
<dbReference type="EMBL" id="AALC02000061">
    <property type="protein sequence ID" value="EEQ05327.1"/>
    <property type="molecule type" value="Genomic_DNA"/>
</dbReference>
<sequence>MEYTLYIIRDNDMTNTKKTSAAVASQAAKILKDPNASAIEKSLAGSALSQTSTSNQTGAHMEDIASQVLASPEYSEKTKTLAGSVLAQANKKR</sequence>
<evidence type="ECO:0000313" key="2">
    <source>
        <dbReference type="Proteomes" id="UP000010319"/>
    </source>
</evidence>
<name>A0ABM9XV98_YERBE</name>
<protein>
    <submittedName>
        <fullName evidence="1">Uncharacterized protein</fullName>
    </submittedName>
</protein>
<proteinExistence type="predicted"/>
<reference evidence="1" key="1">
    <citation type="submission" date="2008-12" db="EMBL/GenBank/DDBJ databases">
        <title>Annotation of the Yersinia bercovieri ATCC 43970 genome.</title>
        <authorList>
            <person name="Read T.D."/>
            <person name="Akmal A."/>
            <person name="Bishop-Lilly K."/>
            <person name="Chen P.E."/>
            <person name="Cook C."/>
            <person name="Kiley M.P."/>
            <person name="Lentz S."/>
            <person name="Mateczun A."/>
            <person name="Nagarajan N."/>
            <person name="Nolan N."/>
            <person name="Osborne B.I."/>
            <person name="Pop M."/>
            <person name="Sozhamannan S."/>
            <person name="Stewart A.C."/>
            <person name="Sulakvelidze A."/>
            <person name="Thomason B."/>
            <person name="Willner K."/>
            <person name="Zwick M.E."/>
        </authorList>
    </citation>
    <scope>NUCLEOTIDE SEQUENCE [LARGE SCALE GENOMIC DNA]</scope>
    <source>
        <strain evidence="1">ATCC 43970</strain>
    </source>
</reference>
<dbReference type="Proteomes" id="UP000010319">
    <property type="component" value="Unassembled WGS sequence"/>
</dbReference>
<comment type="caution">
    <text evidence="1">The sequence shown here is derived from an EMBL/GenBank/DDBJ whole genome shotgun (WGS) entry which is preliminary data.</text>
</comment>
<gene>
    <name evidence="1" type="ORF">yberc0001_20850</name>
</gene>
<evidence type="ECO:0000313" key="1">
    <source>
        <dbReference type="EMBL" id="EEQ05327.1"/>
    </source>
</evidence>